<comment type="caution">
    <text evidence="1">The sequence shown here is derived from an EMBL/GenBank/DDBJ whole genome shotgun (WGS) entry which is preliminary data.</text>
</comment>
<evidence type="ECO:0000313" key="1">
    <source>
        <dbReference type="EMBL" id="ELZ01013.1"/>
    </source>
</evidence>
<keyword evidence="2" id="KW-1185">Reference proteome</keyword>
<gene>
    <name evidence="1" type="ORF">C480_18242</name>
</gene>
<evidence type="ECO:0000313" key="2">
    <source>
        <dbReference type="Proteomes" id="UP000011591"/>
    </source>
</evidence>
<dbReference type="EMBL" id="AOIP01000048">
    <property type="protein sequence ID" value="ELZ01013.1"/>
    <property type="molecule type" value="Genomic_DNA"/>
</dbReference>
<protein>
    <submittedName>
        <fullName evidence="1">Uncharacterized protein</fullName>
    </submittedName>
</protein>
<sequence length="105" mass="11799">MLLSLHIFIHARDEPLDAVIARCRDHVKKVSLFKHQKYTRGVEFSISVEAPRMNPTDVADVVNESANNVADSVTLVLARIALWIVIIGVPNWEHRSCEVNVVLPC</sequence>
<accession>M0ASV7</accession>
<dbReference type="Proteomes" id="UP000011591">
    <property type="component" value="Unassembled WGS sequence"/>
</dbReference>
<name>M0ASV7_9EURY</name>
<reference evidence="1 2" key="1">
    <citation type="journal article" date="2014" name="PLoS Genet.">
        <title>Phylogenetically driven sequencing of extremely halophilic archaea reveals strategies for static and dynamic osmo-response.</title>
        <authorList>
            <person name="Becker E.A."/>
            <person name="Seitzer P.M."/>
            <person name="Tritt A."/>
            <person name="Larsen D."/>
            <person name="Krusor M."/>
            <person name="Yao A.I."/>
            <person name="Wu D."/>
            <person name="Madern D."/>
            <person name="Eisen J.A."/>
            <person name="Darling A.E."/>
            <person name="Facciotti M.T."/>
        </authorList>
    </citation>
    <scope>NUCLEOTIDE SEQUENCE [LARGE SCALE GENOMIC DNA]</scope>
    <source>
        <strain evidence="1 2">DSM 13077</strain>
    </source>
</reference>
<organism evidence="1 2">
    <name type="scientific">Natrialba aegyptia DSM 13077</name>
    <dbReference type="NCBI Taxonomy" id="1227491"/>
    <lineage>
        <taxon>Archaea</taxon>
        <taxon>Methanobacteriati</taxon>
        <taxon>Methanobacteriota</taxon>
        <taxon>Stenosarchaea group</taxon>
        <taxon>Halobacteria</taxon>
        <taxon>Halobacteriales</taxon>
        <taxon>Natrialbaceae</taxon>
        <taxon>Natrialba</taxon>
    </lineage>
</organism>
<proteinExistence type="predicted"/>
<dbReference type="AlphaFoldDB" id="M0ASV7"/>